<organism evidence="2 3">
    <name type="scientific">Enterococcus lemanii</name>
    <dbReference type="NCBI Taxonomy" id="1159752"/>
    <lineage>
        <taxon>Bacteria</taxon>
        <taxon>Bacillati</taxon>
        <taxon>Bacillota</taxon>
        <taxon>Bacilli</taxon>
        <taxon>Lactobacillales</taxon>
        <taxon>Enterococcaceae</taxon>
        <taxon>Enterococcus</taxon>
    </lineage>
</organism>
<keyword evidence="3" id="KW-1185">Reference proteome</keyword>
<protein>
    <submittedName>
        <fullName evidence="2">SGNH/GDSL hydrolase family protein</fullName>
        <ecNumber evidence="2">3.1.-.-</ecNumber>
    </submittedName>
</protein>
<comment type="caution">
    <text evidence="2">The sequence shown here is derived from an EMBL/GenBank/DDBJ whole genome shotgun (WGS) entry which is preliminary data.</text>
</comment>
<evidence type="ECO:0000259" key="1">
    <source>
        <dbReference type="Pfam" id="PF13472"/>
    </source>
</evidence>
<proteinExistence type="predicted"/>
<dbReference type="PANTHER" id="PTHR30383:SF5">
    <property type="entry name" value="SGNH HYDROLASE-TYPE ESTERASE DOMAIN-CONTAINING PROTEIN"/>
    <property type="match status" value="1"/>
</dbReference>
<dbReference type="Gene3D" id="3.40.50.1110">
    <property type="entry name" value="SGNH hydrolase"/>
    <property type="match status" value="1"/>
</dbReference>
<dbReference type="InterPro" id="IPR051532">
    <property type="entry name" value="Ester_Hydrolysis_Enzymes"/>
</dbReference>
<dbReference type="PANTHER" id="PTHR30383">
    <property type="entry name" value="THIOESTERASE 1/PROTEASE 1/LYSOPHOSPHOLIPASE L1"/>
    <property type="match status" value="1"/>
</dbReference>
<feature type="domain" description="SGNH hydrolase-type esterase" evidence="1">
    <location>
        <begin position="11"/>
        <end position="201"/>
    </location>
</feature>
<evidence type="ECO:0000313" key="3">
    <source>
        <dbReference type="Proteomes" id="UP001595969"/>
    </source>
</evidence>
<evidence type="ECO:0000313" key="2">
    <source>
        <dbReference type="EMBL" id="MFC4718328.1"/>
    </source>
</evidence>
<dbReference type="EC" id="3.1.-.-" evidence="2"/>
<dbReference type="Pfam" id="PF13472">
    <property type="entry name" value="Lipase_GDSL_2"/>
    <property type="match status" value="1"/>
</dbReference>
<dbReference type="Proteomes" id="UP001595969">
    <property type="component" value="Unassembled WGS sequence"/>
</dbReference>
<accession>A0ABV9MUI6</accession>
<dbReference type="InterPro" id="IPR036514">
    <property type="entry name" value="SGNH_hydro_sf"/>
</dbReference>
<name>A0ABV9MUI6_9ENTE</name>
<dbReference type="CDD" id="cd01834">
    <property type="entry name" value="SGNH_hydrolase_like_2"/>
    <property type="match status" value="1"/>
</dbReference>
<keyword evidence="2" id="KW-0378">Hydrolase</keyword>
<dbReference type="RefSeq" id="WP_204654718.1">
    <property type="nucleotide sequence ID" value="NZ_JAFBFD010000036.1"/>
</dbReference>
<dbReference type="SUPFAM" id="SSF52266">
    <property type="entry name" value="SGNH hydrolase"/>
    <property type="match status" value="1"/>
</dbReference>
<sequence length="222" mass="25757">MFFEKQSKWLFIGDSVTDAGRDYQRKVGSFDSLGQGYVAIIAQALTALYPEKEIMVINQGINGHKVTDLEARWHQDVLRLNPDYVSIMIGINDVWRHFDQRFVHPNDLVDLETFRCTYQDLVEQTKPQVKQIVLMSPFMFENNLSDPMFAKLAEYQAVVKQLARENNLLYVDIQAAVNQYLKVQSSYILSNDRVHPNQNGHFLLAHTWLKALQFDWRSSDGN</sequence>
<reference evidence="3" key="1">
    <citation type="journal article" date="2019" name="Int. J. Syst. Evol. Microbiol.">
        <title>The Global Catalogue of Microorganisms (GCM) 10K type strain sequencing project: providing services to taxonomists for standard genome sequencing and annotation.</title>
        <authorList>
            <consortium name="The Broad Institute Genomics Platform"/>
            <consortium name="The Broad Institute Genome Sequencing Center for Infectious Disease"/>
            <person name="Wu L."/>
            <person name="Ma J."/>
        </authorList>
    </citation>
    <scope>NUCLEOTIDE SEQUENCE [LARGE SCALE GENOMIC DNA]</scope>
    <source>
        <strain evidence="3">CGMCC 1.19032</strain>
    </source>
</reference>
<dbReference type="GO" id="GO:0016787">
    <property type="term" value="F:hydrolase activity"/>
    <property type="evidence" value="ECO:0007669"/>
    <property type="project" value="UniProtKB-KW"/>
</dbReference>
<gene>
    <name evidence="2" type="ORF">ACFO5I_01020</name>
</gene>
<dbReference type="EMBL" id="JBHSGS010000007">
    <property type="protein sequence ID" value="MFC4718328.1"/>
    <property type="molecule type" value="Genomic_DNA"/>
</dbReference>
<dbReference type="InterPro" id="IPR013830">
    <property type="entry name" value="SGNH_hydro"/>
</dbReference>